<name>A0AAW0E3T7_9AGAR</name>
<proteinExistence type="predicted"/>
<gene>
    <name evidence="2" type="ORF">R3P38DRAFT_2758745</name>
</gene>
<feature type="chain" id="PRO_5043564392" evidence="1">
    <location>
        <begin position="21"/>
        <end position="130"/>
    </location>
</feature>
<evidence type="ECO:0000256" key="1">
    <source>
        <dbReference type="SAM" id="SignalP"/>
    </source>
</evidence>
<sequence>MAGFRIWLLTVMASIPAAIASHQMAPTRPNSRDPQVPRRTVLGSVKAGWLTGMFGLAIIISPEPPATGKRLLIYDCDGPDCRAGEALTAPVQLTEPTRAGIDRYQAKGFDRLEPDDAIRALPPQTIFSSD</sequence>
<keyword evidence="1" id="KW-0732">Signal</keyword>
<evidence type="ECO:0000313" key="2">
    <source>
        <dbReference type="EMBL" id="KAK7059272.1"/>
    </source>
</evidence>
<keyword evidence="3" id="KW-1185">Reference proteome</keyword>
<organism evidence="2 3">
    <name type="scientific">Favolaschia claudopus</name>
    <dbReference type="NCBI Taxonomy" id="2862362"/>
    <lineage>
        <taxon>Eukaryota</taxon>
        <taxon>Fungi</taxon>
        <taxon>Dikarya</taxon>
        <taxon>Basidiomycota</taxon>
        <taxon>Agaricomycotina</taxon>
        <taxon>Agaricomycetes</taxon>
        <taxon>Agaricomycetidae</taxon>
        <taxon>Agaricales</taxon>
        <taxon>Marasmiineae</taxon>
        <taxon>Mycenaceae</taxon>
        <taxon>Favolaschia</taxon>
    </lineage>
</organism>
<protein>
    <submittedName>
        <fullName evidence="2">Uncharacterized protein</fullName>
    </submittedName>
</protein>
<dbReference type="EMBL" id="JAWWNJ010000003">
    <property type="protein sequence ID" value="KAK7059272.1"/>
    <property type="molecule type" value="Genomic_DNA"/>
</dbReference>
<comment type="caution">
    <text evidence="2">The sequence shown here is derived from an EMBL/GenBank/DDBJ whole genome shotgun (WGS) entry which is preliminary data.</text>
</comment>
<dbReference type="Proteomes" id="UP001362999">
    <property type="component" value="Unassembled WGS sequence"/>
</dbReference>
<feature type="signal peptide" evidence="1">
    <location>
        <begin position="1"/>
        <end position="20"/>
    </location>
</feature>
<reference evidence="2 3" key="1">
    <citation type="journal article" date="2024" name="J Genomics">
        <title>Draft genome sequencing and assembly of Favolaschia claudopus CIRM-BRFM 2984 isolated from oak limbs.</title>
        <authorList>
            <person name="Navarro D."/>
            <person name="Drula E."/>
            <person name="Chaduli D."/>
            <person name="Cazenave R."/>
            <person name="Ahrendt S."/>
            <person name="Wang J."/>
            <person name="Lipzen A."/>
            <person name="Daum C."/>
            <person name="Barry K."/>
            <person name="Grigoriev I.V."/>
            <person name="Favel A."/>
            <person name="Rosso M.N."/>
            <person name="Martin F."/>
        </authorList>
    </citation>
    <scope>NUCLEOTIDE SEQUENCE [LARGE SCALE GENOMIC DNA]</scope>
    <source>
        <strain evidence="2 3">CIRM-BRFM 2984</strain>
    </source>
</reference>
<dbReference type="AlphaFoldDB" id="A0AAW0E3T7"/>
<evidence type="ECO:0000313" key="3">
    <source>
        <dbReference type="Proteomes" id="UP001362999"/>
    </source>
</evidence>
<accession>A0AAW0E3T7</accession>